<feature type="domain" description="HAT C-terminal dimerisation" evidence="1">
    <location>
        <begin position="233"/>
        <end position="270"/>
    </location>
</feature>
<sequence>MLSCYNKPWEAVHFMVADNCNVNQYIGRREGALTMVGCASHRLNLAVSDYLIDYETILNKIHALITKMRTIKGRAILRRVTDLSPLLRNDTRWSSTHEIVKRYTKLDPALNSLAHGSLVDFEIQPLMLRRAESERSHALLKLLNDFEGVTKTLQRSALTLSAIVNNIALESGIVKLQRTEVLSPTERVACADFRLSEVSTRQLTPPSELSIVQQAFKRRKVVKRSRYADVPFVPPTSNECERFFSAAKLVYSDLRKRMDASTLEMLMFLMYNKDMWDGYTVEAVRR</sequence>
<comment type="caution">
    <text evidence="2">The sequence shown here is derived from an EMBL/GenBank/DDBJ whole genome shotgun (WGS) entry which is preliminary data.</text>
</comment>
<dbReference type="AlphaFoldDB" id="A0A225VTN4"/>
<dbReference type="OrthoDB" id="122808at2759"/>
<dbReference type="PANTHER" id="PTHR40866:SF1">
    <property type="entry name" value="BED-TYPE DOMAIN-CONTAINING PROTEIN"/>
    <property type="match status" value="1"/>
</dbReference>
<gene>
    <name evidence="2" type="ORF">PHMEG_00018486</name>
</gene>
<dbReference type="GO" id="GO:0046983">
    <property type="term" value="F:protein dimerization activity"/>
    <property type="evidence" value="ECO:0007669"/>
    <property type="project" value="InterPro"/>
</dbReference>
<dbReference type="PANTHER" id="PTHR40866">
    <property type="entry name" value="BED-TYPE DOMAIN-CONTAINING PROTEIN"/>
    <property type="match status" value="1"/>
</dbReference>
<name>A0A225VTN4_9STRA</name>
<protein>
    <recommendedName>
        <fullName evidence="1">HAT C-terminal dimerisation domain-containing protein</fullName>
    </recommendedName>
</protein>
<keyword evidence="3" id="KW-1185">Reference proteome</keyword>
<dbReference type="InterPro" id="IPR012337">
    <property type="entry name" value="RNaseH-like_sf"/>
</dbReference>
<evidence type="ECO:0000313" key="3">
    <source>
        <dbReference type="Proteomes" id="UP000198211"/>
    </source>
</evidence>
<dbReference type="EMBL" id="NBNE01002983">
    <property type="protein sequence ID" value="OWZ08901.1"/>
    <property type="molecule type" value="Genomic_DNA"/>
</dbReference>
<dbReference type="Proteomes" id="UP000198211">
    <property type="component" value="Unassembled WGS sequence"/>
</dbReference>
<accession>A0A225VTN4</accession>
<evidence type="ECO:0000313" key="2">
    <source>
        <dbReference type="EMBL" id="OWZ08901.1"/>
    </source>
</evidence>
<dbReference type="Pfam" id="PF05699">
    <property type="entry name" value="Dimer_Tnp_hAT"/>
    <property type="match status" value="1"/>
</dbReference>
<dbReference type="SUPFAM" id="SSF53098">
    <property type="entry name" value="Ribonuclease H-like"/>
    <property type="match status" value="2"/>
</dbReference>
<dbReference type="InterPro" id="IPR008906">
    <property type="entry name" value="HATC_C_dom"/>
</dbReference>
<organism evidence="2 3">
    <name type="scientific">Phytophthora megakarya</name>
    <dbReference type="NCBI Taxonomy" id="4795"/>
    <lineage>
        <taxon>Eukaryota</taxon>
        <taxon>Sar</taxon>
        <taxon>Stramenopiles</taxon>
        <taxon>Oomycota</taxon>
        <taxon>Peronosporomycetes</taxon>
        <taxon>Peronosporales</taxon>
        <taxon>Peronosporaceae</taxon>
        <taxon>Phytophthora</taxon>
    </lineage>
</organism>
<evidence type="ECO:0000259" key="1">
    <source>
        <dbReference type="Pfam" id="PF05699"/>
    </source>
</evidence>
<reference evidence="3" key="1">
    <citation type="submission" date="2017-03" db="EMBL/GenBank/DDBJ databases">
        <title>Phytopthora megakarya and P. palmivora, two closely related causual agents of cacao black pod achieved similar genome size and gene model numbers by different mechanisms.</title>
        <authorList>
            <person name="Ali S."/>
            <person name="Shao J."/>
            <person name="Larry D.J."/>
            <person name="Kronmiller B."/>
            <person name="Shen D."/>
            <person name="Strem M.D."/>
            <person name="Melnick R.L."/>
            <person name="Guiltinan M.J."/>
            <person name="Tyler B.M."/>
            <person name="Meinhardt L.W."/>
            <person name="Bailey B.A."/>
        </authorList>
    </citation>
    <scope>NUCLEOTIDE SEQUENCE [LARGE SCALE GENOMIC DNA]</scope>
    <source>
        <strain evidence="3">zdho120</strain>
    </source>
</reference>
<proteinExistence type="predicted"/>